<evidence type="ECO:0000313" key="1">
    <source>
        <dbReference type="EMBL" id="MYN45159.1"/>
    </source>
</evidence>
<dbReference type="RefSeq" id="WP_161034841.1">
    <property type="nucleotide sequence ID" value="NZ_WWCL01000002.1"/>
</dbReference>
<accession>A0A845HVV8</accession>
<sequence>MPLTLIISEGVIPQDSAADTMSRLTAAFLELHGLAGNQAMTPNVIGHIQLVAEGHSYSGLEPARIAIVEWKVPSFAFAERNVQTAYVARATEIIHQASGRTHPKEQIWVNVVHAVDGAWGIAGKAYTNAELADAASHA</sequence>
<dbReference type="Proteomes" id="UP000444316">
    <property type="component" value="Unassembled WGS sequence"/>
</dbReference>
<organism evidence="1 2">
    <name type="scientific">Duganella fentianensis</name>
    <dbReference type="NCBI Taxonomy" id="2692177"/>
    <lineage>
        <taxon>Bacteria</taxon>
        <taxon>Pseudomonadati</taxon>
        <taxon>Pseudomonadota</taxon>
        <taxon>Betaproteobacteria</taxon>
        <taxon>Burkholderiales</taxon>
        <taxon>Oxalobacteraceae</taxon>
        <taxon>Telluria group</taxon>
        <taxon>Duganella</taxon>
    </lineage>
</organism>
<protein>
    <submittedName>
        <fullName evidence="1">4-oxalocrotonate tautomerase</fullName>
    </submittedName>
</protein>
<dbReference type="EMBL" id="WWCL01000002">
    <property type="protein sequence ID" value="MYN45159.1"/>
    <property type="molecule type" value="Genomic_DNA"/>
</dbReference>
<name>A0A845HVV8_9BURK</name>
<reference evidence="1" key="1">
    <citation type="submission" date="2019-12" db="EMBL/GenBank/DDBJ databases">
        <title>Novel species isolated from a subtropical stream in China.</title>
        <authorList>
            <person name="Lu H."/>
        </authorList>
    </citation>
    <scope>NUCLEOTIDE SEQUENCE [LARGE SCALE GENOMIC DNA]</scope>
    <source>
        <strain evidence="1">FT93W</strain>
    </source>
</reference>
<evidence type="ECO:0000313" key="2">
    <source>
        <dbReference type="Proteomes" id="UP000444316"/>
    </source>
</evidence>
<gene>
    <name evidence="1" type="ORF">GTP23_08800</name>
</gene>
<dbReference type="AlphaFoldDB" id="A0A845HVV8"/>
<keyword evidence="2" id="KW-1185">Reference proteome</keyword>
<comment type="caution">
    <text evidence="1">The sequence shown here is derived from an EMBL/GenBank/DDBJ whole genome shotgun (WGS) entry which is preliminary data.</text>
</comment>
<proteinExistence type="predicted"/>